<reference evidence="10 11" key="1">
    <citation type="journal article" date="2019" name="Nat. Ecol. Evol.">
        <title>Megaphylogeny resolves global patterns of mushroom evolution.</title>
        <authorList>
            <person name="Varga T."/>
            <person name="Krizsan K."/>
            <person name="Foldi C."/>
            <person name="Dima B."/>
            <person name="Sanchez-Garcia M."/>
            <person name="Sanchez-Ramirez S."/>
            <person name="Szollosi G.J."/>
            <person name="Szarkandi J.G."/>
            <person name="Papp V."/>
            <person name="Albert L."/>
            <person name="Andreopoulos W."/>
            <person name="Angelini C."/>
            <person name="Antonin V."/>
            <person name="Barry K.W."/>
            <person name="Bougher N.L."/>
            <person name="Buchanan P."/>
            <person name="Buyck B."/>
            <person name="Bense V."/>
            <person name="Catcheside P."/>
            <person name="Chovatia M."/>
            <person name="Cooper J."/>
            <person name="Damon W."/>
            <person name="Desjardin D."/>
            <person name="Finy P."/>
            <person name="Geml J."/>
            <person name="Haridas S."/>
            <person name="Hughes K."/>
            <person name="Justo A."/>
            <person name="Karasinski D."/>
            <person name="Kautmanova I."/>
            <person name="Kiss B."/>
            <person name="Kocsube S."/>
            <person name="Kotiranta H."/>
            <person name="LaButti K.M."/>
            <person name="Lechner B.E."/>
            <person name="Liimatainen K."/>
            <person name="Lipzen A."/>
            <person name="Lukacs Z."/>
            <person name="Mihaltcheva S."/>
            <person name="Morgado L.N."/>
            <person name="Niskanen T."/>
            <person name="Noordeloos M.E."/>
            <person name="Ohm R.A."/>
            <person name="Ortiz-Santana B."/>
            <person name="Ovrebo C."/>
            <person name="Racz N."/>
            <person name="Riley R."/>
            <person name="Savchenko A."/>
            <person name="Shiryaev A."/>
            <person name="Soop K."/>
            <person name="Spirin V."/>
            <person name="Szebenyi C."/>
            <person name="Tomsovsky M."/>
            <person name="Tulloss R.E."/>
            <person name="Uehling J."/>
            <person name="Grigoriev I.V."/>
            <person name="Vagvolgyi C."/>
            <person name="Papp T."/>
            <person name="Martin F.M."/>
            <person name="Miettinen O."/>
            <person name="Hibbett D.S."/>
            <person name="Nagy L.G."/>
        </authorList>
    </citation>
    <scope>NUCLEOTIDE SEQUENCE [LARGE SCALE GENOMIC DNA]</scope>
    <source>
        <strain evidence="10 11">CBS 962.96</strain>
    </source>
</reference>
<evidence type="ECO:0000259" key="8">
    <source>
        <dbReference type="Pfam" id="PF10396"/>
    </source>
</evidence>
<dbReference type="CDD" id="cd04164">
    <property type="entry name" value="trmE"/>
    <property type="match status" value="1"/>
</dbReference>
<dbReference type="Gene3D" id="3.30.1360.120">
    <property type="entry name" value="Probable tRNA modification gtpase trme, domain 1"/>
    <property type="match status" value="1"/>
</dbReference>
<gene>
    <name evidence="10" type="ORF">K435DRAFT_699443</name>
</gene>
<dbReference type="Pfam" id="PF12631">
    <property type="entry name" value="MnmE_helical"/>
    <property type="match status" value="1"/>
</dbReference>
<accession>A0A4S8KSJ5</accession>
<feature type="domain" description="G" evidence="7">
    <location>
        <begin position="290"/>
        <end position="375"/>
    </location>
</feature>
<dbReference type="GO" id="GO:0005739">
    <property type="term" value="C:mitochondrion"/>
    <property type="evidence" value="ECO:0007669"/>
    <property type="project" value="UniProtKB-SubCell"/>
</dbReference>
<evidence type="ECO:0000256" key="5">
    <source>
        <dbReference type="ARBA" id="ARBA00023134"/>
    </source>
</evidence>
<dbReference type="GO" id="GO:0005525">
    <property type="term" value="F:GTP binding"/>
    <property type="evidence" value="ECO:0007669"/>
    <property type="project" value="UniProtKB-KW"/>
</dbReference>
<evidence type="ECO:0000313" key="11">
    <source>
        <dbReference type="Proteomes" id="UP000297245"/>
    </source>
</evidence>
<keyword evidence="4 6" id="KW-0547">Nucleotide-binding</keyword>
<comment type="similarity">
    <text evidence="2 6">Belongs to the TRAFAC class TrmE-Era-EngA-EngB-Septin-like GTPase superfamily. TrmE GTPase family.</text>
</comment>
<evidence type="ECO:0000256" key="1">
    <source>
        <dbReference type="ARBA" id="ARBA00004173"/>
    </source>
</evidence>
<dbReference type="HAMAP" id="MF_00379">
    <property type="entry name" value="GTPase_MnmE"/>
    <property type="match status" value="1"/>
</dbReference>
<dbReference type="InterPro" id="IPR027266">
    <property type="entry name" value="TrmE/GcvT-like"/>
</dbReference>
<dbReference type="InterPro" id="IPR018948">
    <property type="entry name" value="GTP-bd_TrmE_N"/>
</dbReference>
<proteinExistence type="inferred from homology"/>
<dbReference type="GO" id="GO:0002098">
    <property type="term" value="P:tRNA wobble uridine modification"/>
    <property type="evidence" value="ECO:0007669"/>
    <property type="project" value="TreeGrafter"/>
</dbReference>
<dbReference type="InterPro" id="IPR027368">
    <property type="entry name" value="MnmE_dom2"/>
</dbReference>
<dbReference type="SUPFAM" id="SSF52540">
    <property type="entry name" value="P-loop containing nucleoside triphosphate hydrolases"/>
    <property type="match status" value="1"/>
</dbReference>
<dbReference type="InterPro" id="IPR031168">
    <property type="entry name" value="G_TrmE"/>
</dbReference>
<feature type="domain" description="GTP-binding protein TrmE N-terminal" evidence="8">
    <location>
        <begin position="68"/>
        <end position="190"/>
    </location>
</feature>
<keyword evidence="3 6" id="KW-0819">tRNA processing</keyword>
<dbReference type="InterPro" id="IPR027417">
    <property type="entry name" value="P-loop_NTPase"/>
</dbReference>
<dbReference type="InterPro" id="IPR006073">
    <property type="entry name" value="GTP-bd"/>
</dbReference>
<keyword evidence="5 6" id="KW-0342">GTP-binding</keyword>
<dbReference type="EMBL" id="ML180134">
    <property type="protein sequence ID" value="THU78787.1"/>
    <property type="molecule type" value="Genomic_DNA"/>
</dbReference>
<dbReference type="GO" id="GO:0003924">
    <property type="term" value="F:GTPase activity"/>
    <property type="evidence" value="ECO:0007669"/>
    <property type="project" value="InterPro"/>
</dbReference>
<protein>
    <submittedName>
        <fullName evidence="10">tRNA modification GTPase TrmE</fullName>
    </submittedName>
</protein>
<evidence type="ECO:0000259" key="7">
    <source>
        <dbReference type="Pfam" id="PF01926"/>
    </source>
</evidence>
<dbReference type="Gene3D" id="3.40.50.300">
    <property type="entry name" value="P-loop containing nucleotide triphosphate hydrolases"/>
    <property type="match status" value="1"/>
</dbReference>
<evidence type="ECO:0000256" key="3">
    <source>
        <dbReference type="ARBA" id="ARBA00022694"/>
    </source>
</evidence>
<dbReference type="PANTHER" id="PTHR42714">
    <property type="entry name" value="TRNA MODIFICATION GTPASE GTPBP3"/>
    <property type="match status" value="1"/>
</dbReference>
<dbReference type="Gene3D" id="1.20.120.430">
    <property type="entry name" value="tRNA modification GTPase MnmE domain 2"/>
    <property type="match status" value="1"/>
</dbReference>
<evidence type="ECO:0000259" key="9">
    <source>
        <dbReference type="Pfam" id="PF12631"/>
    </source>
</evidence>
<evidence type="ECO:0000256" key="6">
    <source>
        <dbReference type="RuleBase" id="RU003313"/>
    </source>
</evidence>
<evidence type="ECO:0000313" key="10">
    <source>
        <dbReference type="EMBL" id="THU78787.1"/>
    </source>
</evidence>
<evidence type="ECO:0000256" key="2">
    <source>
        <dbReference type="ARBA" id="ARBA00011043"/>
    </source>
</evidence>
<feature type="domain" description="MnmE helical" evidence="9">
    <location>
        <begin position="193"/>
        <end position="531"/>
    </location>
</feature>
<dbReference type="InterPro" id="IPR005225">
    <property type="entry name" value="Small_GTP-bd"/>
</dbReference>
<dbReference type="PANTHER" id="PTHR42714:SF2">
    <property type="entry name" value="TRNA MODIFICATION GTPASE GTPBP3, MITOCHONDRIAL"/>
    <property type="match status" value="1"/>
</dbReference>
<keyword evidence="11" id="KW-1185">Reference proteome</keyword>
<dbReference type="Pfam" id="PF10396">
    <property type="entry name" value="TrmE_N"/>
    <property type="match status" value="1"/>
</dbReference>
<dbReference type="NCBIfam" id="NF003661">
    <property type="entry name" value="PRK05291.1-3"/>
    <property type="match status" value="1"/>
</dbReference>
<dbReference type="OrthoDB" id="188276at2759"/>
<evidence type="ECO:0000256" key="4">
    <source>
        <dbReference type="ARBA" id="ARBA00022741"/>
    </source>
</evidence>
<dbReference type="CDD" id="cd14858">
    <property type="entry name" value="TrmE_N"/>
    <property type="match status" value="1"/>
</dbReference>
<comment type="subcellular location">
    <subcellularLocation>
        <location evidence="1">Mitochondrion</location>
    </subcellularLocation>
</comment>
<name>A0A4S8KSJ5_DENBC</name>
<sequence>MLHPVSRHGLTCINLPFIRFTLRVPRFVSSGTLGLYSLPITPKNIHVKKVGTLTLPRGVTLSDAQKKTIYALSTPPGRAGVGVIRVSGPDALTVWRAVVKPSKSLRDNTPEPWKLYRCRICHPEKEEVLDDGLAVFFKSPSSFTTEDVLELHIHSGRAIISSVLAALSSLPFCRPAEPGEFTRRAFEGGRLDLTQVEGLKDLIDAETESQRRMALDAARGAKRTQFEHLRTEIIQCLAMVEALIDFGEGEDIEEGVFEQARMRAIKLNGMIKGHLNDRRRGEIIRSGIRLAIFGPPNAGKSSLLNFLAQREAAIVTPVPGTTRDILELSLDIGGLPVIVADTAGVRATDDLVENIGIERARNIVEASDISLCVLSLPDILTVTSGRPSMHTPLTLKTLFKPDTCFLLNKSDLLATAVSENDIRQLLGNKAWVTSLSTGQGTSEFLKGLSEVLQDRYDLGDDNSSQTSLITHARHRTHLESASRFIDAFLEYSTQDVVLGAEELRYAAQAVGKISGLIDTEDVLDALFRDFCIGK</sequence>
<dbReference type="FunFam" id="3.30.1360.120:FF:000007">
    <property type="entry name" value="tRNA modification GTPase GTPBP3, mitochondrial"/>
    <property type="match status" value="1"/>
</dbReference>
<dbReference type="NCBIfam" id="TIGR00450">
    <property type="entry name" value="mnmE_trmE_thdF"/>
    <property type="match status" value="1"/>
</dbReference>
<dbReference type="Pfam" id="PF01926">
    <property type="entry name" value="MMR_HSR1"/>
    <property type="match status" value="1"/>
</dbReference>
<dbReference type="Proteomes" id="UP000297245">
    <property type="component" value="Unassembled WGS sequence"/>
</dbReference>
<dbReference type="AlphaFoldDB" id="A0A4S8KSJ5"/>
<dbReference type="InterPro" id="IPR004520">
    <property type="entry name" value="GTPase_MnmE"/>
</dbReference>
<dbReference type="GO" id="GO:0030488">
    <property type="term" value="P:tRNA methylation"/>
    <property type="evidence" value="ECO:0007669"/>
    <property type="project" value="TreeGrafter"/>
</dbReference>
<dbReference type="SUPFAM" id="SSF116878">
    <property type="entry name" value="TrmE connector domain"/>
    <property type="match status" value="1"/>
</dbReference>
<dbReference type="NCBIfam" id="TIGR00231">
    <property type="entry name" value="small_GTP"/>
    <property type="match status" value="1"/>
</dbReference>
<organism evidence="10 11">
    <name type="scientific">Dendrothele bispora (strain CBS 962.96)</name>
    <dbReference type="NCBI Taxonomy" id="1314807"/>
    <lineage>
        <taxon>Eukaryota</taxon>
        <taxon>Fungi</taxon>
        <taxon>Dikarya</taxon>
        <taxon>Basidiomycota</taxon>
        <taxon>Agaricomycotina</taxon>
        <taxon>Agaricomycetes</taxon>
        <taxon>Agaricomycetidae</taxon>
        <taxon>Agaricales</taxon>
        <taxon>Agaricales incertae sedis</taxon>
        <taxon>Dendrothele</taxon>
    </lineage>
</organism>
<dbReference type="InterPro" id="IPR025867">
    <property type="entry name" value="MnmE_helical"/>
</dbReference>